<keyword evidence="11" id="KW-1185">Reference proteome</keyword>
<evidence type="ECO:0000313" key="9">
    <source>
        <dbReference type="EMBL" id="KLU90463.1"/>
    </source>
</evidence>
<dbReference type="PROSITE" id="PS51394">
    <property type="entry name" value="PFU"/>
    <property type="match status" value="1"/>
</dbReference>
<dbReference type="Pfam" id="PF08324">
    <property type="entry name" value="PUL"/>
    <property type="match status" value="1"/>
</dbReference>
<dbReference type="STRING" id="644358.A0A0C4ECA2"/>
<dbReference type="PROSITE" id="PS51396">
    <property type="entry name" value="PUL"/>
    <property type="match status" value="1"/>
</dbReference>
<dbReference type="GO" id="GO:0043161">
    <property type="term" value="P:proteasome-mediated ubiquitin-dependent protein catabolic process"/>
    <property type="evidence" value="ECO:0007669"/>
    <property type="project" value="TreeGrafter"/>
</dbReference>
<keyword evidence="3 5" id="KW-0853">WD repeat</keyword>
<dbReference type="OMA" id="DKCIYYW"/>
<feature type="domain" description="PUL" evidence="8">
    <location>
        <begin position="499"/>
        <end position="803"/>
    </location>
</feature>
<dbReference type="GO" id="GO:0043130">
    <property type="term" value="F:ubiquitin binding"/>
    <property type="evidence" value="ECO:0007669"/>
    <property type="project" value="TreeGrafter"/>
</dbReference>
<dbReference type="InterPro" id="IPR036322">
    <property type="entry name" value="WD40_repeat_dom_sf"/>
</dbReference>
<dbReference type="InterPro" id="IPR015155">
    <property type="entry name" value="PFU"/>
</dbReference>
<evidence type="ECO:0000259" key="7">
    <source>
        <dbReference type="PROSITE" id="PS51394"/>
    </source>
</evidence>
<reference evidence="10" key="4">
    <citation type="journal article" date="2015" name="G3 (Bethesda)">
        <title>Genome sequences of three phytopathogenic species of the Magnaporthaceae family of fungi.</title>
        <authorList>
            <person name="Okagaki L.H."/>
            <person name="Nunes C.C."/>
            <person name="Sailsbery J."/>
            <person name="Clay B."/>
            <person name="Brown D."/>
            <person name="John T."/>
            <person name="Oh Y."/>
            <person name="Young N."/>
            <person name="Fitzgerald M."/>
            <person name="Haas B.J."/>
            <person name="Zeng Q."/>
            <person name="Young S."/>
            <person name="Adiconis X."/>
            <person name="Fan L."/>
            <person name="Levin J.Z."/>
            <person name="Mitchell T.K."/>
            <person name="Okubara P.A."/>
            <person name="Farman M.L."/>
            <person name="Kohn L.M."/>
            <person name="Birren B."/>
            <person name="Ma L.-J."/>
            <person name="Dean R.A."/>
        </authorList>
    </citation>
    <scope>NUCLEOTIDE SEQUENCE</scope>
    <source>
        <strain evidence="10">ATCC 64411 / 73-15</strain>
    </source>
</reference>
<keyword evidence="2" id="KW-0963">Cytoplasm</keyword>
<dbReference type="InterPro" id="IPR015943">
    <property type="entry name" value="WD40/YVTN_repeat-like_dom_sf"/>
</dbReference>
<evidence type="ECO:0000256" key="2">
    <source>
        <dbReference type="ARBA" id="ARBA00022490"/>
    </source>
</evidence>
<dbReference type="PANTHER" id="PTHR19849">
    <property type="entry name" value="PHOSPHOLIPASE A-2-ACTIVATING PROTEIN"/>
    <property type="match status" value="1"/>
</dbReference>
<feature type="repeat" description="WD" evidence="5">
    <location>
        <begin position="109"/>
        <end position="142"/>
    </location>
</feature>
<feature type="repeat" description="WD" evidence="5">
    <location>
        <begin position="10"/>
        <end position="41"/>
    </location>
</feature>
<dbReference type="GO" id="GO:0005737">
    <property type="term" value="C:cytoplasm"/>
    <property type="evidence" value="ECO:0007669"/>
    <property type="project" value="UniProtKB-SubCell"/>
</dbReference>
<dbReference type="PROSITE" id="PS50294">
    <property type="entry name" value="WD_REPEATS_REGION"/>
    <property type="match status" value="3"/>
</dbReference>
<dbReference type="Gene3D" id="3.10.20.870">
    <property type="entry name" value="PFU (PLAA family ubiquitin binding), C-terminal domain"/>
    <property type="match status" value="1"/>
</dbReference>
<evidence type="ECO:0000256" key="6">
    <source>
        <dbReference type="SAM" id="MobiDB-lite"/>
    </source>
</evidence>
<dbReference type="InterPro" id="IPR038122">
    <property type="entry name" value="PFU_sf"/>
</dbReference>
<gene>
    <name evidence="9" type="ORF">MAPG_10317</name>
</gene>
<accession>A0A0C4ECA2</accession>
<evidence type="ECO:0000313" key="11">
    <source>
        <dbReference type="Proteomes" id="UP000011715"/>
    </source>
</evidence>
<proteinExistence type="predicted"/>
<dbReference type="PANTHER" id="PTHR19849:SF0">
    <property type="entry name" value="PHOSPHOLIPASE A-2-ACTIVATING PROTEIN"/>
    <property type="match status" value="1"/>
</dbReference>
<dbReference type="Pfam" id="PF00400">
    <property type="entry name" value="WD40"/>
    <property type="match status" value="5"/>
</dbReference>
<protein>
    <submittedName>
        <fullName evidence="9">Ubiquitin homeostasis protein lub1</fullName>
    </submittedName>
</protein>
<dbReference type="GO" id="GO:0010992">
    <property type="term" value="P:ubiquitin recycling"/>
    <property type="evidence" value="ECO:0007669"/>
    <property type="project" value="TreeGrafter"/>
</dbReference>
<evidence type="ECO:0000256" key="4">
    <source>
        <dbReference type="ARBA" id="ARBA00022737"/>
    </source>
</evidence>
<dbReference type="Proteomes" id="UP000011715">
    <property type="component" value="Unassembled WGS sequence"/>
</dbReference>
<reference evidence="10" key="5">
    <citation type="submission" date="2015-06" db="UniProtKB">
        <authorList>
            <consortium name="EnsemblFungi"/>
        </authorList>
    </citation>
    <scope>IDENTIFICATION</scope>
    <source>
        <strain evidence="10">ATCC 64411</strain>
    </source>
</reference>
<feature type="domain" description="PFU" evidence="7">
    <location>
        <begin position="382"/>
        <end position="478"/>
    </location>
</feature>
<organism evidence="10 11">
    <name type="scientific">Magnaporthiopsis poae (strain ATCC 64411 / 73-15)</name>
    <name type="common">Kentucky bluegrass fungus</name>
    <name type="synonym">Magnaporthe poae</name>
    <dbReference type="NCBI Taxonomy" id="644358"/>
    <lineage>
        <taxon>Eukaryota</taxon>
        <taxon>Fungi</taxon>
        <taxon>Dikarya</taxon>
        <taxon>Ascomycota</taxon>
        <taxon>Pezizomycotina</taxon>
        <taxon>Sordariomycetes</taxon>
        <taxon>Sordariomycetidae</taxon>
        <taxon>Magnaporthales</taxon>
        <taxon>Magnaporthaceae</taxon>
        <taxon>Magnaporthiopsis</taxon>
    </lineage>
</organism>
<dbReference type="PROSITE" id="PS50082">
    <property type="entry name" value="WD_REPEATS_2"/>
    <property type="match status" value="3"/>
</dbReference>
<dbReference type="GO" id="GO:0005634">
    <property type="term" value="C:nucleus"/>
    <property type="evidence" value="ECO:0007669"/>
    <property type="project" value="TreeGrafter"/>
</dbReference>
<dbReference type="InterPro" id="IPR001680">
    <property type="entry name" value="WD40_rpt"/>
</dbReference>
<evidence type="ECO:0000256" key="1">
    <source>
        <dbReference type="ARBA" id="ARBA00004496"/>
    </source>
</evidence>
<name>A0A0C4ECA2_MAGP6</name>
<feature type="region of interest" description="Disordered" evidence="6">
    <location>
        <begin position="475"/>
        <end position="497"/>
    </location>
</feature>
<evidence type="ECO:0000256" key="3">
    <source>
        <dbReference type="ARBA" id="ARBA00022574"/>
    </source>
</evidence>
<dbReference type="AlphaFoldDB" id="A0A0C4ECA2"/>
<evidence type="ECO:0000259" key="8">
    <source>
        <dbReference type="PROSITE" id="PS51396"/>
    </source>
</evidence>
<evidence type="ECO:0000313" key="10">
    <source>
        <dbReference type="EnsemblFungi" id="MAPG_10317T0"/>
    </source>
</evidence>
<reference evidence="11" key="2">
    <citation type="submission" date="2010-05" db="EMBL/GenBank/DDBJ databases">
        <title>The genome sequence of Magnaporthe poae strain ATCC 64411.</title>
        <authorList>
            <person name="Ma L.-J."/>
            <person name="Dead R."/>
            <person name="Young S."/>
            <person name="Zeng Q."/>
            <person name="Koehrsen M."/>
            <person name="Alvarado L."/>
            <person name="Berlin A."/>
            <person name="Chapman S.B."/>
            <person name="Chen Z."/>
            <person name="Freedman E."/>
            <person name="Gellesch M."/>
            <person name="Goldberg J."/>
            <person name="Griggs A."/>
            <person name="Gujja S."/>
            <person name="Heilman E.R."/>
            <person name="Heiman D."/>
            <person name="Hepburn T."/>
            <person name="Howarth C."/>
            <person name="Jen D."/>
            <person name="Larson L."/>
            <person name="Mehta T."/>
            <person name="Neiman D."/>
            <person name="Pearson M."/>
            <person name="Roberts A."/>
            <person name="Saif S."/>
            <person name="Shea T."/>
            <person name="Shenoy N."/>
            <person name="Sisk P."/>
            <person name="Stolte C."/>
            <person name="Sykes S."/>
            <person name="Walk T."/>
            <person name="White J."/>
            <person name="Yandava C."/>
            <person name="Haas B."/>
            <person name="Nusbaum C."/>
            <person name="Birren B."/>
        </authorList>
    </citation>
    <scope>NUCLEOTIDE SEQUENCE [LARGE SCALE GENOMIC DNA]</scope>
    <source>
        <strain evidence="11">ATCC 64411 / 73-15</strain>
    </source>
</reference>
<dbReference type="EMBL" id="ADBL01002308">
    <property type="status" value="NOT_ANNOTATED_CDS"/>
    <property type="molecule type" value="Genomic_DNA"/>
</dbReference>
<reference evidence="9" key="1">
    <citation type="submission" date="2010-05" db="EMBL/GenBank/DDBJ databases">
        <title>The Genome Sequence of Magnaporthe poae strain ATCC 64411.</title>
        <authorList>
            <consortium name="The Broad Institute Genome Sequencing Platform"/>
            <consortium name="Broad Institute Genome Sequencing Center for Infectious Disease"/>
            <person name="Ma L.-J."/>
            <person name="Dead R."/>
            <person name="Young S."/>
            <person name="Zeng Q."/>
            <person name="Koehrsen M."/>
            <person name="Alvarado L."/>
            <person name="Berlin A."/>
            <person name="Chapman S.B."/>
            <person name="Chen Z."/>
            <person name="Freedman E."/>
            <person name="Gellesch M."/>
            <person name="Goldberg J."/>
            <person name="Griggs A."/>
            <person name="Gujja S."/>
            <person name="Heilman E.R."/>
            <person name="Heiman D."/>
            <person name="Hepburn T."/>
            <person name="Howarth C."/>
            <person name="Jen D."/>
            <person name="Larson L."/>
            <person name="Mehta T."/>
            <person name="Neiman D."/>
            <person name="Pearson M."/>
            <person name="Roberts A."/>
            <person name="Saif S."/>
            <person name="Shea T."/>
            <person name="Shenoy N."/>
            <person name="Sisk P."/>
            <person name="Stolte C."/>
            <person name="Sykes S."/>
            <person name="Walk T."/>
            <person name="White J."/>
            <person name="Yandava C."/>
            <person name="Haas B."/>
            <person name="Nusbaum C."/>
            <person name="Birren B."/>
        </authorList>
    </citation>
    <scope>NUCLEOTIDE SEQUENCE</scope>
    <source>
        <strain evidence="9">ATCC 64411</strain>
    </source>
</reference>
<dbReference type="Gene3D" id="2.130.10.10">
    <property type="entry name" value="YVTN repeat-like/Quinoprotein amine dehydrogenase"/>
    <property type="match status" value="1"/>
</dbReference>
<dbReference type="InterPro" id="IPR013535">
    <property type="entry name" value="PUL_dom"/>
</dbReference>
<dbReference type="Gene3D" id="1.25.10.10">
    <property type="entry name" value="Leucine-rich Repeat Variant"/>
    <property type="match status" value="1"/>
</dbReference>
<dbReference type="EnsemblFungi" id="MAPG_10317T0">
    <property type="protein sequence ID" value="MAPG_10317T0"/>
    <property type="gene ID" value="MAPG_10317"/>
</dbReference>
<evidence type="ECO:0000256" key="5">
    <source>
        <dbReference type="PROSITE-ProRule" id="PRU00221"/>
    </source>
</evidence>
<comment type="subcellular location">
    <subcellularLocation>
        <location evidence="1">Cytoplasm</location>
    </subcellularLocation>
</comment>
<dbReference type="CDD" id="cd00200">
    <property type="entry name" value="WD40"/>
    <property type="match status" value="1"/>
</dbReference>
<dbReference type="SMART" id="SM00320">
    <property type="entry name" value="WD40"/>
    <property type="match status" value="6"/>
</dbReference>
<keyword evidence="4" id="KW-0677">Repeat</keyword>
<dbReference type="eggNOG" id="KOG0301">
    <property type="taxonomic scope" value="Eukaryota"/>
</dbReference>
<reference evidence="9" key="3">
    <citation type="submission" date="2011-03" db="EMBL/GenBank/DDBJ databases">
        <title>Annotation of Magnaporthe poae ATCC 64411.</title>
        <authorList>
            <person name="Ma L.-J."/>
            <person name="Dead R."/>
            <person name="Young S.K."/>
            <person name="Zeng Q."/>
            <person name="Gargeya S."/>
            <person name="Fitzgerald M."/>
            <person name="Haas B."/>
            <person name="Abouelleil A."/>
            <person name="Alvarado L."/>
            <person name="Arachchi H.M."/>
            <person name="Berlin A."/>
            <person name="Brown A."/>
            <person name="Chapman S.B."/>
            <person name="Chen Z."/>
            <person name="Dunbar C."/>
            <person name="Freedman E."/>
            <person name="Gearin G."/>
            <person name="Gellesch M."/>
            <person name="Goldberg J."/>
            <person name="Griggs A."/>
            <person name="Gujja S."/>
            <person name="Heiman D."/>
            <person name="Howarth C."/>
            <person name="Larson L."/>
            <person name="Lui A."/>
            <person name="MacDonald P.J.P."/>
            <person name="Mehta T."/>
            <person name="Montmayeur A."/>
            <person name="Murphy C."/>
            <person name="Neiman D."/>
            <person name="Pearson M."/>
            <person name="Priest M."/>
            <person name="Roberts A."/>
            <person name="Saif S."/>
            <person name="Shea T."/>
            <person name="Shenoy N."/>
            <person name="Sisk P."/>
            <person name="Stolte C."/>
            <person name="Sykes S."/>
            <person name="Yandava C."/>
            <person name="Wortman J."/>
            <person name="Nusbaum C."/>
            <person name="Birren B."/>
        </authorList>
    </citation>
    <scope>NUCLEOTIDE SEQUENCE</scope>
    <source>
        <strain evidence="9">ATCC 64411</strain>
    </source>
</reference>
<dbReference type="Pfam" id="PF09070">
    <property type="entry name" value="PFU"/>
    <property type="match status" value="1"/>
</dbReference>
<dbReference type="VEuPathDB" id="FungiDB:MAPG_10317"/>
<feature type="repeat" description="WD" evidence="5">
    <location>
        <begin position="242"/>
        <end position="273"/>
    </location>
</feature>
<dbReference type="OrthoDB" id="10265988at2759"/>
<dbReference type="SUPFAM" id="SSF50978">
    <property type="entry name" value="WD40 repeat-like"/>
    <property type="match status" value="1"/>
</dbReference>
<feature type="compositionally biased region" description="Low complexity" evidence="6">
    <location>
        <begin position="481"/>
        <end position="497"/>
    </location>
</feature>
<dbReference type="InterPro" id="IPR011989">
    <property type="entry name" value="ARM-like"/>
</dbReference>
<sequence length="806" mass="86216">MSIFKLSAQLQGHSNDVKSVRYKSSDVIVSASRDNSVRLWKRTSPAFGMPVFESAAVAQSSSYVNSLALVPPSPAHPDGLVVTSGLDPIIYIHQPRPADEQADGFPILLPGHGNNVCSLDVSPDGKFIASGSWDTKAKIWHVGKWDLAAELDGHDKSVTAVLALDGSSVVTGCADNMIRAYGLARAQPDHPLSPAKTIFTAEPVRALCRLPPGHPSGARFASAGNDFVIRLWTPQGQQVTELHGHESFVYSLACLPSGEIISAGEDRTVRVWKGSECVQTLVHPAVSVWTVDVCPETGDIVSGASDNIIRIWTRSPDRIADADTLRQFDETLKGMAIPKETMSGNLQNQAFPGPEFLKTNVGKKDGQIQVIKNPDGGLDAHMWSVAQQKWELYGAVVDSPGSSDKKKHYDGKEWDFVFQVDIEDGKPTLSLPYNASENPYDAARRFLEKNELSISYLEQVAQFIVRESGGQRFENTDFSGSAQSSTPAPAPTTASAQKQVLPSTDFVLIPTLNSEPLLKKILSLNADLVKSGDKEFALNPAEVSSLQSLVKGLQAALASAPTKVSSAAAAKKPAELDVSSQQIDLVMKMAINWQYATRLPSLDLLRCLAVFEPAAAYNHHAHGNFLEAVLAGAFETPAGAPVNEASAFMAMRAITNIFATEQGRQLAVAVFDRVVSIMEAILGIEAEPFSGPVGPNNRNLSIALASVALNYAVLAWSQAAKGGKTELSTEGLSLLVNCLGEVLQNNKDAATLVRALVALGTMTKVEGLKAVIKDLGAASWALIAKGRSEDGAVKEWADAVRQALAE</sequence>
<dbReference type="EMBL" id="GL876975">
    <property type="protein sequence ID" value="KLU90463.1"/>
    <property type="molecule type" value="Genomic_DNA"/>
</dbReference>